<dbReference type="OrthoDB" id="712500at2759"/>
<dbReference type="EnsemblPlants" id="KQJ99350">
    <property type="protein sequence ID" value="KQJ99350"/>
    <property type="gene ID" value="BRADI_3g42776v3"/>
</dbReference>
<reference evidence="1 2" key="1">
    <citation type="journal article" date="2010" name="Nature">
        <title>Genome sequencing and analysis of the model grass Brachypodium distachyon.</title>
        <authorList>
            <consortium name="International Brachypodium Initiative"/>
        </authorList>
    </citation>
    <scope>NUCLEOTIDE SEQUENCE [LARGE SCALE GENOMIC DNA]</scope>
    <source>
        <strain evidence="1 2">Bd21</strain>
    </source>
</reference>
<sequence length="108" mass="12320">MRPNCFSHYFRWLPDLVQLSTNVQIVGLAAVCWAIWKFRNDASFEHKLIKDPAELICRACAFLNYWAELQKDGNREVLLAGASNLQAKALDLRDGANGSKRRLQIEEA</sequence>
<evidence type="ECO:0000313" key="2">
    <source>
        <dbReference type="EnsemblPlants" id="KQJ99350"/>
    </source>
</evidence>
<dbReference type="InParanoid" id="A0A0Q3FJC0"/>
<evidence type="ECO:0000313" key="3">
    <source>
        <dbReference type="Proteomes" id="UP000008810"/>
    </source>
</evidence>
<name>A0A0Q3FJC0_BRADI</name>
<proteinExistence type="predicted"/>
<accession>A0A0Q3FJC0</accession>
<evidence type="ECO:0000313" key="1">
    <source>
        <dbReference type="EMBL" id="KQJ99350.1"/>
    </source>
</evidence>
<dbReference type="Proteomes" id="UP000008810">
    <property type="component" value="Chromosome 3"/>
</dbReference>
<protein>
    <submittedName>
        <fullName evidence="1 2">Uncharacterized protein</fullName>
    </submittedName>
</protein>
<reference evidence="1" key="2">
    <citation type="submission" date="2017-06" db="EMBL/GenBank/DDBJ databases">
        <title>WGS assembly of Brachypodium distachyon.</title>
        <authorList>
            <consortium name="The International Brachypodium Initiative"/>
            <person name="Lucas S."/>
            <person name="Harmon-Smith M."/>
            <person name="Lail K."/>
            <person name="Tice H."/>
            <person name="Grimwood J."/>
            <person name="Bruce D."/>
            <person name="Barry K."/>
            <person name="Shu S."/>
            <person name="Lindquist E."/>
            <person name="Wang M."/>
            <person name="Pitluck S."/>
            <person name="Vogel J.P."/>
            <person name="Garvin D.F."/>
            <person name="Mockler T.C."/>
            <person name="Schmutz J."/>
            <person name="Rokhsar D."/>
            <person name="Bevan M.W."/>
        </authorList>
    </citation>
    <scope>NUCLEOTIDE SEQUENCE</scope>
    <source>
        <strain evidence="1">Bd21</strain>
    </source>
</reference>
<organism evidence="1">
    <name type="scientific">Brachypodium distachyon</name>
    <name type="common">Purple false brome</name>
    <name type="synonym">Trachynia distachya</name>
    <dbReference type="NCBI Taxonomy" id="15368"/>
    <lineage>
        <taxon>Eukaryota</taxon>
        <taxon>Viridiplantae</taxon>
        <taxon>Streptophyta</taxon>
        <taxon>Embryophyta</taxon>
        <taxon>Tracheophyta</taxon>
        <taxon>Spermatophyta</taxon>
        <taxon>Magnoliopsida</taxon>
        <taxon>Liliopsida</taxon>
        <taxon>Poales</taxon>
        <taxon>Poaceae</taxon>
        <taxon>BOP clade</taxon>
        <taxon>Pooideae</taxon>
        <taxon>Stipodae</taxon>
        <taxon>Brachypodieae</taxon>
        <taxon>Brachypodium</taxon>
    </lineage>
</organism>
<dbReference type="Gramene" id="KQJ99350">
    <property type="protein sequence ID" value="KQJ99350"/>
    <property type="gene ID" value="BRADI_3g42776v3"/>
</dbReference>
<keyword evidence="3" id="KW-1185">Reference proteome</keyword>
<reference evidence="2" key="3">
    <citation type="submission" date="2018-08" db="UniProtKB">
        <authorList>
            <consortium name="EnsemblPlants"/>
        </authorList>
    </citation>
    <scope>IDENTIFICATION</scope>
    <source>
        <strain evidence="2">cv. Bd21</strain>
    </source>
</reference>
<gene>
    <name evidence="1" type="ORF">BRADI_3g42776v3</name>
</gene>
<dbReference type="AlphaFoldDB" id="A0A0Q3FJC0"/>
<dbReference type="EMBL" id="CM000882">
    <property type="protein sequence ID" value="KQJ99350.1"/>
    <property type="molecule type" value="Genomic_DNA"/>
</dbReference>